<keyword evidence="4" id="KW-1185">Reference proteome</keyword>
<dbReference type="InterPro" id="IPR024478">
    <property type="entry name" value="HlyB_4HB_MCP"/>
</dbReference>
<feature type="domain" description="Chemotaxis methyl-accepting receptor HlyB-like 4HB MCP" evidence="2">
    <location>
        <begin position="16"/>
        <end position="149"/>
    </location>
</feature>
<reference evidence="3 4" key="1">
    <citation type="submission" date="2019-11" db="EMBL/GenBank/DDBJ databases">
        <title>Pedobacter sp. HMF7647 Genome sequencing and assembly.</title>
        <authorList>
            <person name="Kang H."/>
            <person name="Kim H."/>
            <person name="Joh K."/>
        </authorList>
    </citation>
    <scope>NUCLEOTIDE SEQUENCE [LARGE SCALE GENOMIC DNA]</scope>
    <source>
        <strain evidence="3 4">HMF7647</strain>
    </source>
</reference>
<gene>
    <name evidence="3" type="ORF">GS399_03330</name>
</gene>
<keyword evidence="1" id="KW-0812">Transmembrane</keyword>
<keyword evidence="1" id="KW-1133">Transmembrane helix</keyword>
<feature type="transmembrane region" description="Helical" evidence="1">
    <location>
        <begin position="157"/>
        <end position="179"/>
    </location>
</feature>
<evidence type="ECO:0000259" key="2">
    <source>
        <dbReference type="Pfam" id="PF12729"/>
    </source>
</evidence>
<evidence type="ECO:0000313" key="3">
    <source>
        <dbReference type="EMBL" id="MXV49990.1"/>
    </source>
</evidence>
<comment type="caution">
    <text evidence="3">The sequence shown here is derived from an EMBL/GenBank/DDBJ whole genome shotgun (WGS) entry which is preliminary data.</text>
</comment>
<accession>A0A7K1Y6C4</accession>
<dbReference type="EMBL" id="WVHT01000001">
    <property type="protein sequence ID" value="MXV49990.1"/>
    <property type="molecule type" value="Genomic_DNA"/>
</dbReference>
<protein>
    <recommendedName>
        <fullName evidence="2">Chemotaxis methyl-accepting receptor HlyB-like 4HB MCP domain-containing protein</fullName>
    </recommendedName>
</protein>
<dbReference type="AlphaFoldDB" id="A0A7K1Y6C4"/>
<evidence type="ECO:0000313" key="4">
    <source>
        <dbReference type="Proteomes" id="UP000466586"/>
    </source>
</evidence>
<evidence type="ECO:0000256" key="1">
    <source>
        <dbReference type="SAM" id="Phobius"/>
    </source>
</evidence>
<organism evidence="3 4">
    <name type="scientific">Hufsiella arboris</name>
    <dbReference type="NCBI Taxonomy" id="2695275"/>
    <lineage>
        <taxon>Bacteria</taxon>
        <taxon>Pseudomonadati</taxon>
        <taxon>Bacteroidota</taxon>
        <taxon>Sphingobacteriia</taxon>
        <taxon>Sphingobacteriales</taxon>
        <taxon>Sphingobacteriaceae</taxon>
        <taxon>Hufsiella</taxon>
    </lineage>
</organism>
<name>A0A7K1Y6C4_9SPHI</name>
<keyword evidence="1" id="KW-0472">Membrane</keyword>
<dbReference type="Pfam" id="PF12729">
    <property type="entry name" value="4HB_MCP_1"/>
    <property type="match status" value="1"/>
</dbReference>
<sequence>MSILILGNLWYKKTFSTLGDNVTSILNDRLKPSNYLYQISNKLHDKRFLLQEPRRTDALDQSKEMDYEIKSLTKAYELTTLTSVEKKEWQLFKQHLNEYNSLEKNVYSHPAQADDTKELDLHYRQTLAQLDKLSNIQLGVGNELMRDSHSVLSDSVFLSKIELVALIALGLLSLIILSASDKRLFRQEKYHLN</sequence>
<dbReference type="Proteomes" id="UP000466586">
    <property type="component" value="Unassembled WGS sequence"/>
</dbReference>
<proteinExistence type="predicted"/>